<dbReference type="SMART" id="SM00355">
    <property type="entry name" value="ZnF_C2H2"/>
    <property type="match status" value="6"/>
</dbReference>
<dbReference type="InParanoid" id="A0A1Y1MTU5"/>
<feature type="binding site" evidence="8">
    <location>
        <position position="5"/>
    </location>
    <ligand>
        <name>Zn(2+)</name>
        <dbReference type="ChEBI" id="CHEBI:29105"/>
    </ligand>
</feature>
<evidence type="ECO:0000256" key="5">
    <source>
        <dbReference type="ARBA" id="ARBA00022833"/>
    </source>
</evidence>
<evidence type="ECO:0000256" key="8">
    <source>
        <dbReference type="PROSITE-ProRule" id="PRU01263"/>
    </source>
</evidence>
<dbReference type="PANTHER" id="PTHR24379">
    <property type="entry name" value="KRAB AND ZINC FINGER DOMAIN-CONTAINING"/>
    <property type="match status" value="1"/>
</dbReference>
<evidence type="ECO:0000313" key="13">
    <source>
        <dbReference type="Proteomes" id="UP000327044"/>
    </source>
</evidence>
<keyword evidence="13" id="KW-1185">Reference proteome</keyword>
<dbReference type="InterPro" id="IPR012934">
    <property type="entry name" value="Znf_AD"/>
</dbReference>
<dbReference type="InterPro" id="IPR036236">
    <property type="entry name" value="Znf_C2H2_sf"/>
</dbReference>
<dbReference type="AlphaFoldDB" id="A0A1Y1MTU5"/>
<evidence type="ECO:0000256" key="2">
    <source>
        <dbReference type="ARBA" id="ARBA00022723"/>
    </source>
</evidence>
<keyword evidence="6" id="KW-0539">Nucleus</keyword>
<dbReference type="Gene3D" id="3.40.1800.20">
    <property type="match status" value="1"/>
</dbReference>
<protein>
    <recommendedName>
        <fullName evidence="14">Protein krueppel</fullName>
    </recommendedName>
</protein>
<evidence type="ECO:0000259" key="10">
    <source>
        <dbReference type="PROSITE" id="PS51915"/>
    </source>
</evidence>
<dbReference type="SUPFAM" id="SSF57667">
    <property type="entry name" value="beta-beta-alpha zinc fingers"/>
    <property type="match status" value="3"/>
</dbReference>
<dbReference type="PANTHER" id="PTHR24379:SF121">
    <property type="entry name" value="C2H2-TYPE DOMAIN-CONTAINING PROTEIN"/>
    <property type="match status" value="1"/>
</dbReference>
<gene>
    <name evidence="12" type="ORF">PPYR_07523</name>
</gene>
<evidence type="ECO:0000256" key="3">
    <source>
        <dbReference type="ARBA" id="ARBA00022737"/>
    </source>
</evidence>
<dbReference type="FunFam" id="3.30.160.60:FF:000145">
    <property type="entry name" value="Zinc finger protein 574"/>
    <property type="match status" value="1"/>
</dbReference>
<comment type="subcellular location">
    <subcellularLocation>
        <location evidence="1">Nucleus</location>
    </subcellularLocation>
</comment>
<sequence length="328" mass="37280">MDNICRTCLKVSDNLTSIFEDALLSYKIGIISSVKVSADDDLPSTICELCIRNVHLLYDFRNVIITSNATLLKRRGSLPERNNEVVIKCESNVLEQTTDEYIKLDCIDSEFDDEMPELQKPYVQKAIMKAEERKLSGQKIKESRKKRPVKKPVPHSVCNVCGVTIRSDNLNKHILIHIEDPVNCTVCGKTCKNSESLRSHMIMHRGITYSCKICTKVYKHRGGLIAHRKRHAAGGAKTVPCSICGKLFYDKQVLQKHIRSHTGERPYPCKYCNKGFSSLYARNTHTRQHTNERPYACQFCGAAFHQKVSLKTHFQSKHPTEVDALNSL</sequence>
<dbReference type="Proteomes" id="UP000327044">
    <property type="component" value="Unassembled WGS sequence"/>
</dbReference>
<evidence type="ECO:0000256" key="7">
    <source>
        <dbReference type="PROSITE-ProRule" id="PRU00042"/>
    </source>
</evidence>
<feature type="domain" description="C2H2-type" evidence="9">
    <location>
        <begin position="295"/>
        <end position="323"/>
    </location>
</feature>
<evidence type="ECO:0000313" key="11">
    <source>
        <dbReference type="EMBL" id="JAV88608.1"/>
    </source>
</evidence>
<dbReference type="EMBL" id="VVIM01000005">
    <property type="protein sequence ID" value="KAB0799643.1"/>
    <property type="molecule type" value="Genomic_DNA"/>
</dbReference>
<evidence type="ECO:0008006" key="14">
    <source>
        <dbReference type="Google" id="ProtNLM"/>
    </source>
</evidence>
<reference evidence="12" key="3">
    <citation type="submission" date="2019-08" db="EMBL/GenBank/DDBJ databases">
        <authorList>
            <consortium name="Photinus pyralis genome working group"/>
            <person name="Fallon T.R."/>
            <person name="Sander Lower S.E."/>
            <person name="Weng J.-K."/>
        </authorList>
    </citation>
    <scope>NUCLEOTIDE SEQUENCE</scope>
    <source>
        <strain evidence="12">1611_PpyrPB1</strain>
        <tissue evidence="12">Whole body</tissue>
    </source>
</reference>
<reference evidence="11" key="1">
    <citation type="journal article" date="2016" name="Sci. Rep.">
        <title>Molecular characterization of firefly nuptial gifts: a multi-omics approach sheds light on postcopulatory sexual selection.</title>
        <authorList>
            <person name="Al-Wathiqui N."/>
            <person name="Fallon T.R."/>
            <person name="South A."/>
            <person name="Weng J.K."/>
            <person name="Lewis S.M."/>
        </authorList>
    </citation>
    <scope>NUCLEOTIDE SEQUENCE</scope>
</reference>
<feature type="domain" description="C2H2-type" evidence="9">
    <location>
        <begin position="209"/>
        <end position="236"/>
    </location>
</feature>
<dbReference type="InterPro" id="IPR013087">
    <property type="entry name" value="Znf_C2H2_type"/>
</dbReference>
<keyword evidence="4 7" id="KW-0863">Zinc-finger</keyword>
<feature type="binding site" evidence="8">
    <location>
        <position position="8"/>
    </location>
    <ligand>
        <name>Zn(2+)</name>
        <dbReference type="ChEBI" id="CHEBI:29105"/>
    </ligand>
</feature>
<feature type="domain" description="C2H2-type" evidence="9">
    <location>
        <begin position="182"/>
        <end position="206"/>
    </location>
</feature>
<dbReference type="PROSITE" id="PS51915">
    <property type="entry name" value="ZAD"/>
    <property type="match status" value="1"/>
</dbReference>
<feature type="binding site" evidence="8">
    <location>
        <position position="50"/>
    </location>
    <ligand>
        <name>Zn(2+)</name>
        <dbReference type="ChEBI" id="CHEBI:29105"/>
    </ligand>
</feature>
<dbReference type="OrthoDB" id="6077919at2759"/>
<name>A0A1Y1MTU5_PHOPY</name>
<evidence type="ECO:0000313" key="12">
    <source>
        <dbReference type="EMBL" id="KAB0799643.1"/>
    </source>
</evidence>
<keyword evidence="2 8" id="KW-0479">Metal-binding</keyword>
<evidence type="ECO:0000256" key="6">
    <source>
        <dbReference type="ARBA" id="ARBA00023242"/>
    </source>
</evidence>
<feature type="domain" description="C2H2-type" evidence="9">
    <location>
        <begin position="267"/>
        <end position="294"/>
    </location>
</feature>
<dbReference type="PROSITE" id="PS00028">
    <property type="entry name" value="ZINC_FINGER_C2H2_1"/>
    <property type="match status" value="5"/>
</dbReference>
<dbReference type="Pfam" id="PF07776">
    <property type="entry name" value="zf-AD"/>
    <property type="match status" value="1"/>
</dbReference>
<accession>A0A1Y1MTU5</accession>
<dbReference type="Gene3D" id="3.30.160.60">
    <property type="entry name" value="Classic Zinc Finger"/>
    <property type="match status" value="4"/>
</dbReference>
<proteinExistence type="predicted"/>
<dbReference type="Pfam" id="PF00096">
    <property type="entry name" value="zf-C2H2"/>
    <property type="match status" value="3"/>
</dbReference>
<feature type="domain" description="C2H2-type" evidence="9">
    <location>
        <begin position="239"/>
        <end position="266"/>
    </location>
</feature>
<reference evidence="12 13" key="2">
    <citation type="journal article" date="2018" name="Elife">
        <title>Firefly genomes illuminate parallel origins of bioluminescence in beetles.</title>
        <authorList>
            <person name="Fallon T.R."/>
            <person name="Lower S.E."/>
            <person name="Chang C.H."/>
            <person name="Bessho-Uehara M."/>
            <person name="Martin G.J."/>
            <person name="Bewick A.J."/>
            <person name="Behringer M."/>
            <person name="Debat H.J."/>
            <person name="Wong I."/>
            <person name="Day J.C."/>
            <person name="Suvorov A."/>
            <person name="Silva C.J."/>
            <person name="Stanger-Hall K.F."/>
            <person name="Hall D.W."/>
            <person name="Schmitz R.J."/>
            <person name="Nelson D.R."/>
            <person name="Lewis S.M."/>
            <person name="Shigenobu S."/>
            <person name="Bybee S.M."/>
            <person name="Larracuente A.M."/>
            <person name="Oba Y."/>
            <person name="Weng J.K."/>
        </authorList>
    </citation>
    <scope>NUCLEOTIDE SEQUENCE [LARGE SCALE GENOMIC DNA]</scope>
    <source>
        <strain evidence="12">1611_PpyrPB1</strain>
        <tissue evidence="12">Whole body</tissue>
    </source>
</reference>
<keyword evidence="3" id="KW-0677">Repeat</keyword>
<dbReference type="FunFam" id="3.30.160.60:FF:000110">
    <property type="entry name" value="Zinc finger protein-like"/>
    <property type="match status" value="1"/>
</dbReference>
<dbReference type="SUPFAM" id="SSF57716">
    <property type="entry name" value="Glucocorticoid receptor-like (DNA-binding domain)"/>
    <property type="match status" value="1"/>
</dbReference>
<organism evidence="11">
    <name type="scientific">Photinus pyralis</name>
    <name type="common">Common eastern firefly</name>
    <name type="synonym">Lampyris pyralis</name>
    <dbReference type="NCBI Taxonomy" id="7054"/>
    <lineage>
        <taxon>Eukaryota</taxon>
        <taxon>Metazoa</taxon>
        <taxon>Ecdysozoa</taxon>
        <taxon>Arthropoda</taxon>
        <taxon>Hexapoda</taxon>
        <taxon>Insecta</taxon>
        <taxon>Pterygota</taxon>
        <taxon>Neoptera</taxon>
        <taxon>Endopterygota</taxon>
        <taxon>Coleoptera</taxon>
        <taxon>Polyphaga</taxon>
        <taxon>Elateriformia</taxon>
        <taxon>Elateroidea</taxon>
        <taxon>Lampyridae</taxon>
        <taxon>Lampyrinae</taxon>
        <taxon>Photinus</taxon>
    </lineage>
</organism>
<dbReference type="GO" id="GO:0005634">
    <property type="term" value="C:nucleus"/>
    <property type="evidence" value="ECO:0007669"/>
    <property type="project" value="UniProtKB-SubCell"/>
</dbReference>
<feature type="binding site" evidence="8">
    <location>
        <position position="47"/>
    </location>
    <ligand>
        <name>Zn(2+)</name>
        <dbReference type="ChEBI" id="CHEBI:29105"/>
    </ligand>
</feature>
<keyword evidence="5 8" id="KW-0862">Zinc</keyword>
<dbReference type="EMBL" id="GEZM01023038">
    <property type="protein sequence ID" value="JAV88608.1"/>
    <property type="molecule type" value="Transcribed_RNA"/>
</dbReference>
<dbReference type="SMART" id="SM00868">
    <property type="entry name" value="zf-AD"/>
    <property type="match status" value="1"/>
</dbReference>
<dbReference type="FunFam" id="3.30.160.60:FF:000870">
    <property type="entry name" value="zinc finger protein 197 isoform X1"/>
    <property type="match status" value="1"/>
</dbReference>
<evidence type="ECO:0000256" key="4">
    <source>
        <dbReference type="ARBA" id="ARBA00022771"/>
    </source>
</evidence>
<feature type="domain" description="ZAD" evidence="10">
    <location>
        <begin position="3"/>
        <end position="74"/>
    </location>
</feature>
<dbReference type="PROSITE" id="PS50157">
    <property type="entry name" value="ZINC_FINGER_C2H2_2"/>
    <property type="match status" value="5"/>
</dbReference>
<evidence type="ECO:0000259" key="9">
    <source>
        <dbReference type="PROSITE" id="PS50157"/>
    </source>
</evidence>
<dbReference type="Pfam" id="PF13912">
    <property type="entry name" value="zf-C2H2_6"/>
    <property type="match status" value="1"/>
</dbReference>
<dbReference type="GO" id="GO:0008270">
    <property type="term" value="F:zinc ion binding"/>
    <property type="evidence" value="ECO:0007669"/>
    <property type="project" value="UniProtKB-UniRule"/>
</dbReference>
<evidence type="ECO:0000256" key="1">
    <source>
        <dbReference type="ARBA" id="ARBA00004123"/>
    </source>
</evidence>